<protein>
    <submittedName>
        <fullName evidence="2">Uncharacterized protein</fullName>
    </submittedName>
</protein>
<dbReference type="AlphaFoldDB" id="A0A6J4M5P3"/>
<feature type="region of interest" description="Disordered" evidence="1">
    <location>
        <begin position="1"/>
        <end position="50"/>
    </location>
</feature>
<gene>
    <name evidence="2" type="ORF">AVDCRST_MAG16-2358</name>
</gene>
<accession>A0A6J4M5P3</accession>
<proteinExistence type="predicted"/>
<sequence length="50" mass="5369">AGGCGSRRRGTEQVPSRVRDRTRCGPAGRQPLPLGAWAPQEVDGVDERPL</sequence>
<organism evidence="2">
    <name type="scientific">uncultured Frankineae bacterium</name>
    <dbReference type="NCBI Taxonomy" id="437475"/>
    <lineage>
        <taxon>Bacteria</taxon>
        <taxon>Bacillati</taxon>
        <taxon>Actinomycetota</taxon>
        <taxon>Actinomycetes</taxon>
        <taxon>Frankiales</taxon>
        <taxon>environmental samples</taxon>
    </lineage>
</organism>
<reference evidence="2" key="1">
    <citation type="submission" date="2020-02" db="EMBL/GenBank/DDBJ databases">
        <authorList>
            <person name="Meier V. D."/>
        </authorList>
    </citation>
    <scope>NUCLEOTIDE SEQUENCE</scope>
    <source>
        <strain evidence="2">AVDCRST_MAG16</strain>
    </source>
</reference>
<feature type="non-terminal residue" evidence="2">
    <location>
        <position position="50"/>
    </location>
</feature>
<name>A0A6J4M5P3_9ACTN</name>
<evidence type="ECO:0000256" key="1">
    <source>
        <dbReference type="SAM" id="MobiDB-lite"/>
    </source>
</evidence>
<dbReference type="EMBL" id="CADCUE010000217">
    <property type="protein sequence ID" value="CAA9350720.1"/>
    <property type="molecule type" value="Genomic_DNA"/>
</dbReference>
<evidence type="ECO:0000313" key="2">
    <source>
        <dbReference type="EMBL" id="CAA9350720.1"/>
    </source>
</evidence>
<feature type="non-terminal residue" evidence="2">
    <location>
        <position position="1"/>
    </location>
</feature>